<proteinExistence type="predicted"/>
<sequence length="105" mass="11975">MEDEFLLRLLGWPFPTSWSAVSVKNKTFRAPQKLSEAELSAIHSLQAVKVPDLYKPFERLFQLTGKWLMKENVPSSALPSNGSNLEEPRSKLLGLPRGPEKKKRR</sequence>
<evidence type="ECO:0000313" key="3">
    <source>
        <dbReference type="Proteomes" id="UP000652761"/>
    </source>
</evidence>
<reference evidence="2" key="1">
    <citation type="submission" date="2017-07" db="EMBL/GenBank/DDBJ databases">
        <title>Taro Niue Genome Assembly and Annotation.</title>
        <authorList>
            <person name="Atibalentja N."/>
            <person name="Keating K."/>
            <person name="Fields C.J."/>
        </authorList>
    </citation>
    <scope>NUCLEOTIDE SEQUENCE</scope>
    <source>
        <strain evidence="2">Niue_2</strain>
        <tissue evidence="2">Leaf</tissue>
    </source>
</reference>
<gene>
    <name evidence="2" type="ORF">Taro_029300</name>
</gene>
<dbReference type="Proteomes" id="UP000652761">
    <property type="component" value="Unassembled WGS sequence"/>
</dbReference>
<keyword evidence="3" id="KW-1185">Reference proteome</keyword>
<evidence type="ECO:0000256" key="1">
    <source>
        <dbReference type="SAM" id="MobiDB-lite"/>
    </source>
</evidence>
<accession>A0A843VZV7</accession>
<organism evidence="2 3">
    <name type="scientific">Colocasia esculenta</name>
    <name type="common">Wild taro</name>
    <name type="synonym">Arum esculentum</name>
    <dbReference type="NCBI Taxonomy" id="4460"/>
    <lineage>
        <taxon>Eukaryota</taxon>
        <taxon>Viridiplantae</taxon>
        <taxon>Streptophyta</taxon>
        <taxon>Embryophyta</taxon>
        <taxon>Tracheophyta</taxon>
        <taxon>Spermatophyta</taxon>
        <taxon>Magnoliopsida</taxon>
        <taxon>Liliopsida</taxon>
        <taxon>Araceae</taxon>
        <taxon>Aroideae</taxon>
        <taxon>Colocasieae</taxon>
        <taxon>Colocasia</taxon>
    </lineage>
</organism>
<dbReference type="AlphaFoldDB" id="A0A843VZV7"/>
<name>A0A843VZV7_COLES</name>
<protein>
    <submittedName>
        <fullName evidence="2">Uncharacterized protein</fullName>
    </submittedName>
</protein>
<evidence type="ECO:0000313" key="2">
    <source>
        <dbReference type="EMBL" id="MQL96619.1"/>
    </source>
</evidence>
<comment type="caution">
    <text evidence="2">The sequence shown here is derived from an EMBL/GenBank/DDBJ whole genome shotgun (WGS) entry which is preliminary data.</text>
</comment>
<feature type="region of interest" description="Disordered" evidence="1">
    <location>
        <begin position="75"/>
        <end position="105"/>
    </location>
</feature>
<dbReference type="EMBL" id="NMUH01001938">
    <property type="protein sequence ID" value="MQL96619.1"/>
    <property type="molecule type" value="Genomic_DNA"/>
</dbReference>
<feature type="compositionally biased region" description="Polar residues" evidence="1">
    <location>
        <begin position="75"/>
        <end position="84"/>
    </location>
</feature>